<dbReference type="OrthoDB" id="687730at2759"/>
<feature type="region of interest" description="Disordered" evidence="1">
    <location>
        <begin position="738"/>
        <end position="763"/>
    </location>
</feature>
<organism evidence="2 3">
    <name type="scientific">Cinara cedri</name>
    <dbReference type="NCBI Taxonomy" id="506608"/>
    <lineage>
        <taxon>Eukaryota</taxon>
        <taxon>Metazoa</taxon>
        <taxon>Ecdysozoa</taxon>
        <taxon>Arthropoda</taxon>
        <taxon>Hexapoda</taxon>
        <taxon>Insecta</taxon>
        <taxon>Pterygota</taxon>
        <taxon>Neoptera</taxon>
        <taxon>Paraneoptera</taxon>
        <taxon>Hemiptera</taxon>
        <taxon>Sternorrhyncha</taxon>
        <taxon>Aphidomorpha</taxon>
        <taxon>Aphidoidea</taxon>
        <taxon>Aphididae</taxon>
        <taxon>Lachninae</taxon>
        <taxon>Cinara</taxon>
    </lineage>
</organism>
<protein>
    <submittedName>
        <fullName evidence="2">Uncharacterized protein</fullName>
    </submittedName>
</protein>
<accession>A0A5E4NGV2</accession>
<proteinExistence type="predicted"/>
<dbReference type="EMBL" id="CABPRJ010002041">
    <property type="protein sequence ID" value="VVC42896.1"/>
    <property type="molecule type" value="Genomic_DNA"/>
</dbReference>
<evidence type="ECO:0000313" key="3">
    <source>
        <dbReference type="Proteomes" id="UP000325440"/>
    </source>
</evidence>
<dbReference type="Proteomes" id="UP000325440">
    <property type="component" value="Unassembled WGS sequence"/>
</dbReference>
<evidence type="ECO:0000256" key="1">
    <source>
        <dbReference type="SAM" id="MobiDB-lite"/>
    </source>
</evidence>
<feature type="region of interest" description="Disordered" evidence="1">
    <location>
        <begin position="692"/>
        <end position="711"/>
    </location>
</feature>
<reference evidence="2 3" key="1">
    <citation type="submission" date="2019-08" db="EMBL/GenBank/DDBJ databases">
        <authorList>
            <person name="Alioto T."/>
            <person name="Alioto T."/>
            <person name="Gomez Garrido J."/>
        </authorList>
    </citation>
    <scope>NUCLEOTIDE SEQUENCE [LARGE SCALE GENOMIC DNA]</scope>
</reference>
<gene>
    <name evidence="2" type="ORF">CINCED_3A012483</name>
</gene>
<sequence>ISRKFSKTSVRSITSIFKYKSEYSPNVLHPNLLHTAFACSYSVPAIFSSVNVLKNSFFLGNVSSFNFPQLSVHSYRYTPFHVTRDISSLLNTFIVSRNLTKSGVNKFDARDESFDAIKRPVSINLTVKVLLTYFENEINFSALLGMTEIVSASYPSSLTMKCASYSKASVSLTGGYGRRLYNFAECISSFSSAIVIGSFVFNICSTRKPNSAIVFTKCFVMFGSSSVPLIIIGRLHVNAVKHRSMIMDYGTTAFFLLVRFLQNSLEISVDGITGNIGLCPPHINLCCSSAACPLNFNLGLLSKLVKHLLQNITRSLCSVIYERTRREKSEMSKWSSFSSSATFNGKTTLTETLLFFSNFLTSVSAVGKDKFLKLYLSSCTIYPPSTRSLFMPVTCFAKIANLKHFSGIHNEPSIGVYLYTPNKVHLWIEVLVHYPDFDTCPVRIFSSTMSSISLSKKIARADVLNDLSTVELSTYVSISVIPGAFTKPILIFFTFTAVSMFLRFDATSELIDTMPEFSNYCTIDRFTYRMMSCNIWCCGCSILRGERSAGLWDISWGDSSLMVHNFHVDIQFVFTRKHFFDIKRTEFLHWRVFWRGALGLSNIVFGVGNGGALNISSPINAVKTELEPHFEPCLIDTGDAKKRYSVAQYGPASNGHLSVIGGATLTRAPKPLSPYQSWTASQLLHEHERRTSPYGQIGDFDGQYAPPVPPLPAYQQQQLQQQQQQQQQQQANVENIYGTAPGHYNQQPQQNGLPPPGQYNSYHRNNMILFNQSLQGSLSSVSSGDKKKRNITMV</sequence>
<name>A0A5E4NGV2_9HEMI</name>
<feature type="non-terminal residue" evidence="2">
    <location>
        <position position="1"/>
    </location>
</feature>
<keyword evidence="3" id="KW-1185">Reference proteome</keyword>
<evidence type="ECO:0000313" key="2">
    <source>
        <dbReference type="EMBL" id="VVC42896.1"/>
    </source>
</evidence>
<dbReference type="AlphaFoldDB" id="A0A5E4NGV2"/>